<name>A0A1J6IJN6_NICAT</name>
<evidence type="ECO:0000313" key="2">
    <source>
        <dbReference type="EMBL" id="OIT05317.1"/>
    </source>
</evidence>
<sequence>MWNRFDPDLLSYKDLCEEFTKELGFIEVKQFLVAGSSGRFYIIDGDDVSENEHVIGDYDFDVDAPSNVEYDSEGLEVISKQRRRVVSDRLENFKELDKGMTFKDIVEARRVVNYYAIANGCQTMPIIKMLENIRIKGSGAGLGSKKGKAVDNTPTLTSSEDETHEFGEAFFGSEVGTQQSQQLVLNTQAGTQEFNSYGPHVGDDEDPTIRPVVISENDTILAMRKVQMIATGTKRIQFTGDETGAATPTNLPYSPTNATWNGKPAITSSQHQAEVRKKKYKMKARKGQGEQADD</sequence>
<dbReference type="Gramene" id="OIT05317">
    <property type="protein sequence ID" value="OIT05317"/>
    <property type="gene ID" value="A4A49_65166"/>
</dbReference>
<evidence type="ECO:0000256" key="1">
    <source>
        <dbReference type="SAM" id="MobiDB-lite"/>
    </source>
</evidence>
<dbReference type="OMA" id="DETHEFG"/>
<feature type="region of interest" description="Disordered" evidence="1">
    <location>
        <begin position="264"/>
        <end position="294"/>
    </location>
</feature>
<reference evidence="2" key="1">
    <citation type="submission" date="2016-11" db="EMBL/GenBank/DDBJ databases">
        <title>The genome of Nicotiana attenuata.</title>
        <authorList>
            <person name="Xu S."/>
            <person name="Brockmoeller T."/>
            <person name="Gaquerel E."/>
            <person name="Navarro A."/>
            <person name="Kuhl H."/>
            <person name="Gase K."/>
            <person name="Ling Z."/>
            <person name="Zhou W."/>
            <person name="Kreitzer C."/>
            <person name="Stanke M."/>
            <person name="Tang H."/>
            <person name="Lyons E."/>
            <person name="Pandey P."/>
            <person name="Pandey S.P."/>
            <person name="Timmermann B."/>
            <person name="Baldwin I.T."/>
        </authorList>
    </citation>
    <scope>NUCLEOTIDE SEQUENCE [LARGE SCALE GENOMIC DNA]</scope>
    <source>
        <strain evidence="2">UT</strain>
    </source>
</reference>
<proteinExistence type="predicted"/>
<evidence type="ECO:0000313" key="3">
    <source>
        <dbReference type="Proteomes" id="UP000187609"/>
    </source>
</evidence>
<dbReference type="EMBL" id="MJEQ01037185">
    <property type="protein sequence ID" value="OIT05317.1"/>
    <property type="molecule type" value="Genomic_DNA"/>
</dbReference>
<gene>
    <name evidence="2" type="ORF">A4A49_65166</name>
</gene>
<dbReference type="AlphaFoldDB" id="A0A1J6IJN6"/>
<comment type="caution">
    <text evidence="2">The sequence shown here is derived from an EMBL/GenBank/DDBJ whole genome shotgun (WGS) entry which is preliminary data.</text>
</comment>
<dbReference type="Proteomes" id="UP000187609">
    <property type="component" value="Unassembled WGS sequence"/>
</dbReference>
<protein>
    <submittedName>
        <fullName evidence="2">Uncharacterized protein</fullName>
    </submittedName>
</protein>
<accession>A0A1J6IJN6</accession>
<feature type="compositionally biased region" description="Basic residues" evidence="1">
    <location>
        <begin position="276"/>
        <end position="286"/>
    </location>
</feature>
<organism evidence="2 3">
    <name type="scientific">Nicotiana attenuata</name>
    <name type="common">Coyote tobacco</name>
    <dbReference type="NCBI Taxonomy" id="49451"/>
    <lineage>
        <taxon>Eukaryota</taxon>
        <taxon>Viridiplantae</taxon>
        <taxon>Streptophyta</taxon>
        <taxon>Embryophyta</taxon>
        <taxon>Tracheophyta</taxon>
        <taxon>Spermatophyta</taxon>
        <taxon>Magnoliopsida</taxon>
        <taxon>eudicotyledons</taxon>
        <taxon>Gunneridae</taxon>
        <taxon>Pentapetalae</taxon>
        <taxon>asterids</taxon>
        <taxon>lamiids</taxon>
        <taxon>Solanales</taxon>
        <taxon>Solanaceae</taxon>
        <taxon>Nicotianoideae</taxon>
        <taxon>Nicotianeae</taxon>
        <taxon>Nicotiana</taxon>
    </lineage>
</organism>
<keyword evidence="3" id="KW-1185">Reference proteome</keyword>